<keyword evidence="2" id="KW-0732">Signal</keyword>
<dbReference type="AlphaFoldDB" id="A0A1W0WX92"/>
<feature type="region of interest" description="Disordered" evidence="1">
    <location>
        <begin position="88"/>
        <end position="128"/>
    </location>
</feature>
<feature type="compositionally biased region" description="Basic and acidic residues" evidence="1">
    <location>
        <begin position="94"/>
        <end position="110"/>
    </location>
</feature>
<dbReference type="Proteomes" id="UP000192578">
    <property type="component" value="Unassembled WGS sequence"/>
</dbReference>
<keyword evidence="4" id="KW-1185">Reference proteome</keyword>
<feature type="chain" id="PRO_5012686908" description="Syndecan/Neurexin domain-containing protein" evidence="2">
    <location>
        <begin position="25"/>
        <end position="143"/>
    </location>
</feature>
<feature type="compositionally biased region" description="Acidic residues" evidence="1">
    <location>
        <begin position="47"/>
        <end position="62"/>
    </location>
</feature>
<comment type="caution">
    <text evidence="3">The sequence shown here is derived from an EMBL/GenBank/DDBJ whole genome shotgun (WGS) entry which is preliminary data.</text>
</comment>
<sequence length="143" mass="15256">MYNHFLLCATTAVLIAHFFTDVSSLAITKKGNLNISKTSTPTTTMLDDTEETEETEETDFSDDSTTMVPPSRASSSLAIATVGPVDEQVNVFNRPDKSDSSLDQGIHETEPGDLTGDDTHGLLSGLSAVPSVVEPEHISEING</sequence>
<gene>
    <name evidence="3" type="ORF">BV898_06312</name>
</gene>
<dbReference type="EMBL" id="MTYJ01000036">
    <property type="protein sequence ID" value="OQV19773.1"/>
    <property type="molecule type" value="Genomic_DNA"/>
</dbReference>
<name>A0A1W0WX92_HYPEX</name>
<feature type="region of interest" description="Disordered" evidence="1">
    <location>
        <begin position="40"/>
        <end position="72"/>
    </location>
</feature>
<evidence type="ECO:0000313" key="3">
    <source>
        <dbReference type="EMBL" id="OQV19773.1"/>
    </source>
</evidence>
<protein>
    <recommendedName>
        <fullName evidence="5">Syndecan/Neurexin domain-containing protein</fullName>
    </recommendedName>
</protein>
<evidence type="ECO:0000313" key="4">
    <source>
        <dbReference type="Proteomes" id="UP000192578"/>
    </source>
</evidence>
<evidence type="ECO:0000256" key="1">
    <source>
        <dbReference type="SAM" id="MobiDB-lite"/>
    </source>
</evidence>
<reference evidence="4" key="1">
    <citation type="submission" date="2017-01" db="EMBL/GenBank/DDBJ databases">
        <title>Comparative genomics of anhydrobiosis in the tardigrade Hypsibius dujardini.</title>
        <authorList>
            <person name="Yoshida Y."/>
            <person name="Koutsovoulos G."/>
            <person name="Laetsch D."/>
            <person name="Stevens L."/>
            <person name="Kumar S."/>
            <person name="Horikawa D."/>
            <person name="Ishino K."/>
            <person name="Komine S."/>
            <person name="Tomita M."/>
            <person name="Blaxter M."/>
            <person name="Arakawa K."/>
        </authorList>
    </citation>
    <scope>NUCLEOTIDE SEQUENCE [LARGE SCALE GENOMIC DNA]</scope>
    <source>
        <strain evidence="4">Z151</strain>
    </source>
</reference>
<evidence type="ECO:0008006" key="5">
    <source>
        <dbReference type="Google" id="ProtNLM"/>
    </source>
</evidence>
<feature type="signal peptide" evidence="2">
    <location>
        <begin position="1"/>
        <end position="24"/>
    </location>
</feature>
<accession>A0A1W0WX92</accession>
<organism evidence="3 4">
    <name type="scientific">Hypsibius exemplaris</name>
    <name type="common">Freshwater tardigrade</name>
    <dbReference type="NCBI Taxonomy" id="2072580"/>
    <lineage>
        <taxon>Eukaryota</taxon>
        <taxon>Metazoa</taxon>
        <taxon>Ecdysozoa</taxon>
        <taxon>Tardigrada</taxon>
        <taxon>Eutardigrada</taxon>
        <taxon>Parachela</taxon>
        <taxon>Hypsibioidea</taxon>
        <taxon>Hypsibiidae</taxon>
        <taxon>Hypsibius</taxon>
    </lineage>
</organism>
<proteinExistence type="predicted"/>
<evidence type="ECO:0000256" key="2">
    <source>
        <dbReference type="SAM" id="SignalP"/>
    </source>
</evidence>